<dbReference type="Pfam" id="PF10261">
    <property type="entry name" value="FIT"/>
    <property type="match status" value="2"/>
</dbReference>
<keyword evidence="6" id="KW-0443">Lipid metabolism</keyword>
<keyword evidence="7 8" id="KW-0472">Membrane</keyword>
<evidence type="ECO:0000256" key="3">
    <source>
        <dbReference type="ARBA" id="ARBA00022801"/>
    </source>
</evidence>
<dbReference type="STRING" id="1314781.A0A165KF63"/>
<dbReference type="OrthoDB" id="5579088at2759"/>
<dbReference type="InParanoid" id="A0A165KF63"/>
<name>A0A165KF63_EXIGL</name>
<protein>
    <recommendedName>
        <fullName evidence="11">Inositol phospholipid biosynthesis protein Scs3</fullName>
    </recommendedName>
</protein>
<dbReference type="Proteomes" id="UP000077266">
    <property type="component" value="Unassembled WGS sequence"/>
</dbReference>
<dbReference type="FunCoup" id="A0A165KF63">
    <property type="interactions" value="168"/>
</dbReference>
<accession>A0A165KF63</accession>
<evidence type="ECO:0000256" key="5">
    <source>
        <dbReference type="ARBA" id="ARBA00022989"/>
    </source>
</evidence>
<keyword evidence="5 8" id="KW-1133">Transmembrane helix</keyword>
<reference evidence="9 10" key="1">
    <citation type="journal article" date="2016" name="Mol. Biol. Evol.">
        <title>Comparative Genomics of Early-Diverging Mushroom-Forming Fungi Provides Insights into the Origins of Lignocellulose Decay Capabilities.</title>
        <authorList>
            <person name="Nagy L.G."/>
            <person name="Riley R."/>
            <person name="Tritt A."/>
            <person name="Adam C."/>
            <person name="Daum C."/>
            <person name="Floudas D."/>
            <person name="Sun H."/>
            <person name="Yadav J.S."/>
            <person name="Pangilinan J."/>
            <person name="Larsson K.H."/>
            <person name="Matsuura K."/>
            <person name="Barry K."/>
            <person name="Labutti K."/>
            <person name="Kuo R."/>
            <person name="Ohm R.A."/>
            <person name="Bhattacharya S.S."/>
            <person name="Shirouzu T."/>
            <person name="Yoshinaga Y."/>
            <person name="Martin F.M."/>
            <person name="Grigoriev I.V."/>
            <person name="Hibbett D.S."/>
        </authorList>
    </citation>
    <scope>NUCLEOTIDE SEQUENCE [LARGE SCALE GENOMIC DNA]</scope>
    <source>
        <strain evidence="9 10">HHB12029</strain>
    </source>
</reference>
<comment type="subcellular location">
    <subcellularLocation>
        <location evidence="1">Endoplasmic reticulum membrane</location>
        <topology evidence="1">Multi-pass membrane protein</topology>
    </subcellularLocation>
</comment>
<feature type="transmembrane region" description="Helical" evidence="8">
    <location>
        <begin position="89"/>
        <end position="108"/>
    </location>
</feature>
<evidence type="ECO:0000256" key="7">
    <source>
        <dbReference type="ARBA" id="ARBA00023136"/>
    </source>
</evidence>
<evidence type="ECO:0000313" key="9">
    <source>
        <dbReference type="EMBL" id="KZV96244.1"/>
    </source>
</evidence>
<dbReference type="GO" id="GO:0005789">
    <property type="term" value="C:endoplasmic reticulum membrane"/>
    <property type="evidence" value="ECO:0007669"/>
    <property type="project" value="UniProtKB-SubCell"/>
</dbReference>
<dbReference type="AlphaFoldDB" id="A0A165KF63"/>
<dbReference type="EMBL" id="KV425945">
    <property type="protein sequence ID" value="KZV96244.1"/>
    <property type="molecule type" value="Genomic_DNA"/>
</dbReference>
<keyword evidence="4" id="KW-0256">Endoplasmic reticulum</keyword>
<dbReference type="GO" id="GO:0034389">
    <property type="term" value="P:lipid droplet organization"/>
    <property type="evidence" value="ECO:0007669"/>
    <property type="project" value="TreeGrafter"/>
</dbReference>
<proteinExistence type="predicted"/>
<feature type="transmembrane region" description="Helical" evidence="8">
    <location>
        <begin position="193"/>
        <end position="212"/>
    </location>
</feature>
<evidence type="ECO:0000256" key="6">
    <source>
        <dbReference type="ARBA" id="ARBA00023098"/>
    </source>
</evidence>
<dbReference type="GO" id="GO:0010945">
    <property type="term" value="F:coenzyme A diphosphatase activity"/>
    <property type="evidence" value="ECO:0007669"/>
    <property type="project" value="InterPro"/>
</dbReference>
<dbReference type="GO" id="GO:0019915">
    <property type="term" value="P:lipid storage"/>
    <property type="evidence" value="ECO:0007669"/>
    <property type="project" value="InterPro"/>
</dbReference>
<evidence type="ECO:0000313" key="10">
    <source>
        <dbReference type="Proteomes" id="UP000077266"/>
    </source>
</evidence>
<keyword evidence="2 8" id="KW-0812">Transmembrane</keyword>
<evidence type="ECO:0008006" key="11">
    <source>
        <dbReference type="Google" id="ProtNLM"/>
    </source>
</evidence>
<keyword evidence="3" id="KW-0378">Hydrolase</keyword>
<evidence type="ECO:0000256" key="1">
    <source>
        <dbReference type="ARBA" id="ARBA00004477"/>
    </source>
</evidence>
<gene>
    <name evidence="9" type="ORF">EXIGLDRAFT_643311</name>
</gene>
<sequence length="296" mass="32257">MLSRPVQRALVLVTAVTLLGTAWSTVAKTYLDTSNPLVANLPHPLHASSYFANKRNIFNTLFVKRAWAWTSAAIVLNLYSNPRRAPARIWRFALATACWAAFTMWFFGPSVRARLASLSGAECIVTLPHTTSDGVHVLTVPAEYCIQRRTLSTREHAEVFQQALLGNTGAPSIPDDWRGVPKLTRGHDISGHVFLLSLSILTLVDDLFTAAPPSGAAGFADTQLATAALSSALCALWYWMLLMTSVYFHAPFEKITGLIVGISAYLVTKIPFPFEGAPPVISAQPVPVVPIEKKTQ</sequence>
<dbReference type="InterPro" id="IPR019388">
    <property type="entry name" value="FIT"/>
</dbReference>
<dbReference type="GO" id="GO:0008654">
    <property type="term" value="P:phospholipid biosynthetic process"/>
    <property type="evidence" value="ECO:0007669"/>
    <property type="project" value="TreeGrafter"/>
</dbReference>
<evidence type="ECO:0000256" key="8">
    <source>
        <dbReference type="SAM" id="Phobius"/>
    </source>
</evidence>
<evidence type="ECO:0000256" key="4">
    <source>
        <dbReference type="ARBA" id="ARBA00022824"/>
    </source>
</evidence>
<dbReference type="PANTHER" id="PTHR23129">
    <property type="entry name" value="ACYL-COENZYME A DIPHOSPHATASE FITM2"/>
    <property type="match status" value="1"/>
</dbReference>
<evidence type="ECO:0000256" key="2">
    <source>
        <dbReference type="ARBA" id="ARBA00022692"/>
    </source>
</evidence>
<keyword evidence="10" id="KW-1185">Reference proteome</keyword>
<organism evidence="9 10">
    <name type="scientific">Exidia glandulosa HHB12029</name>
    <dbReference type="NCBI Taxonomy" id="1314781"/>
    <lineage>
        <taxon>Eukaryota</taxon>
        <taxon>Fungi</taxon>
        <taxon>Dikarya</taxon>
        <taxon>Basidiomycota</taxon>
        <taxon>Agaricomycotina</taxon>
        <taxon>Agaricomycetes</taxon>
        <taxon>Auriculariales</taxon>
        <taxon>Exidiaceae</taxon>
        <taxon>Exidia</taxon>
    </lineage>
</organism>
<dbReference type="PANTHER" id="PTHR23129:SF0">
    <property type="entry name" value="ACYL-COENZYME A DIPHOSPHATASE FITM2"/>
    <property type="match status" value="1"/>
</dbReference>
<feature type="transmembrane region" description="Helical" evidence="8">
    <location>
        <begin position="224"/>
        <end position="248"/>
    </location>
</feature>